<keyword evidence="6 8" id="KW-0503">Monooxygenase</keyword>
<keyword evidence="5 6" id="KW-0560">Oxidoreductase</keyword>
<sequence>MEKRICVVGAGISGLAACKHLLDRGFRPTVFEAADSAGGVWVHTPASTRLQMARWDYQFSDFPWPETVTEVMPDNRQVLDYIQSYARRFDLLRHVRFGEKVAAVELVGVGEEEMETRDLWAGTGDAFGGRGGVWHVTVQHDDGTQKVHVMDFVILCIGRFSGLPNIPTFSLGKGPEVFKGKVIHSMDYSNMGSTAAAELIKGKKVIIIGFLKSALDIAAECANLNGPKNPCTMIVRTKRWNINSLVIWGVPFQYLFFNRFSQLLFHKPGEGLLLSLLSTFLSPLAWIISKFVESYLKRTVPMKKYGMLPEHSFFQAMLSGLLSLLPDNFYGEVEKGSIVLKPSKAFEFCSRGVVVAGETEPVDADLVIFATGFRGDQKLRNMFVSPLLQGMVAGSDETTVPLYRIYVALSRECIHPRIPQMAIIGFSLSVMNMVTSEMSARWLACFLDGGFQLPSVGCMEKNVEEWEKHKKRYSGKAYRRSCINAFYIWYHDLLCRDMGCSPKRKKGFFADLFIPYGPADYAQLELKKK</sequence>
<evidence type="ECO:0000256" key="1">
    <source>
        <dbReference type="ARBA" id="ARBA00009183"/>
    </source>
</evidence>
<proteinExistence type="inferred from homology"/>
<keyword evidence="2 6" id="KW-0285">Flavoprotein</keyword>
<keyword evidence="7" id="KW-1133">Transmembrane helix</keyword>
<evidence type="ECO:0000256" key="3">
    <source>
        <dbReference type="ARBA" id="ARBA00022827"/>
    </source>
</evidence>
<dbReference type="SUPFAM" id="SSF51905">
    <property type="entry name" value="FAD/NAD(P)-binding domain"/>
    <property type="match status" value="2"/>
</dbReference>
<dbReference type="InterPro" id="IPR020946">
    <property type="entry name" value="Flavin_mOase-like"/>
</dbReference>
<dbReference type="PRINTS" id="PR00419">
    <property type="entry name" value="ADXRDTASE"/>
</dbReference>
<keyword evidence="7" id="KW-0472">Membrane</keyword>
<evidence type="ECO:0000256" key="5">
    <source>
        <dbReference type="ARBA" id="ARBA00023002"/>
    </source>
</evidence>
<dbReference type="EC" id="1.-.-.-" evidence="6"/>
<name>A0A2H9ZSE2_9ASPA</name>
<dbReference type="EMBL" id="KZ454427">
    <property type="protein sequence ID" value="PKA46212.1"/>
    <property type="molecule type" value="Genomic_DNA"/>
</dbReference>
<dbReference type="Proteomes" id="UP000236161">
    <property type="component" value="Unassembled WGS sequence"/>
</dbReference>
<feature type="transmembrane region" description="Helical" evidence="7">
    <location>
        <begin position="240"/>
        <end position="260"/>
    </location>
</feature>
<dbReference type="GO" id="GO:0004499">
    <property type="term" value="F:N,N-dimethylaniline monooxygenase activity"/>
    <property type="evidence" value="ECO:0007669"/>
    <property type="project" value="InterPro"/>
</dbReference>
<dbReference type="PIRSF" id="PIRSF000332">
    <property type="entry name" value="FMO"/>
    <property type="match status" value="1"/>
</dbReference>
<dbReference type="InterPro" id="IPR050346">
    <property type="entry name" value="FMO-like"/>
</dbReference>
<dbReference type="InterPro" id="IPR000960">
    <property type="entry name" value="Flavin_mOase"/>
</dbReference>
<evidence type="ECO:0000256" key="4">
    <source>
        <dbReference type="ARBA" id="ARBA00022857"/>
    </source>
</evidence>
<dbReference type="STRING" id="1088818.A0A2H9ZSE2"/>
<evidence type="ECO:0000256" key="7">
    <source>
        <dbReference type="SAM" id="Phobius"/>
    </source>
</evidence>
<evidence type="ECO:0000313" key="9">
    <source>
        <dbReference type="Proteomes" id="UP000236161"/>
    </source>
</evidence>
<protein>
    <recommendedName>
        <fullName evidence="6">Flavin-containing monooxygenase</fullName>
        <ecNumber evidence="6">1.-.-.-</ecNumber>
    </recommendedName>
</protein>
<dbReference type="AlphaFoldDB" id="A0A2H9ZSE2"/>
<keyword evidence="9" id="KW-1185">Reference proteome</keyword>
<dbReference type="InterPro" id="IPR036188">
    <property type="entry name" value="FAD/NAD-bd_sf"/>
</dbReference>
<comment type="cofactor">
    <cofactor evidence="6">
        <name>FAD</name>
        <dbReference type="ChEBI" id="CHEBI:57692"/>
    </cofactor>
</comment>
<keyword evidence="7" id="KW-0812">Transmembrane</keyword>
<comment type="similarity">
    <text evidence="1 6">Belongs to the FMO family.</text>
</comment>
<dbReference type="FunFam" id="3.50.50.60:FF:000169">
    <property type="entry name" value="Flavin-containing monooxygenase"/>
    <property type="match status" value="1"/>
</dbReference>
<evidence type="ECO:0000256" key="6">
    <source>
        <dbReference type="RuleBase" id="RU361177"/>
    </source>
</evidence>
<dbReference type="Pfam" id="PF00743">
    <property type="entry name" value="FMO-like"/>
    <property type="match status" value="1"/>
</dbReference>
<dbReference type="PROSITE" id="PS51257">
    <property type="entry name" value="PROKAR_LIPOPROTEIN"/>
    <property type="match status" value="1"/>
</dbReference>
<dbReference type="PANTHER" id="PTHR23023">
    <property type="entry name" value="DIMETHYLANILINE MONOOXYGENASE"/>
    <property type="match status" value="1"/>
</dbReference>
<dbReference type="GO" id="GO:0050661">
    <property type="term" value="F:NADP binding"/>
    <property type="evidence" value="ECO:0007669"/>
    <property type="project" value="InterPro"/>
</dbReference>
<evidence type="ECO:0000256" key="2">
    <source>
        <dbReference type="ARBA" id="ARBA00022630"/>
    </source>
</evidence>
<evidence type="ECO:0000313" key="8">
    <source>
        <dbReference type="EMBL" id="PKA46212.1"/>
    </source>
</evidence>
<gene>
    <name evidence="8" type="primary">FMO1</name>
    <name evidence="8" type="ORF">AXF42_Ash015505</name>
</gene>
<dbReference type="GO" id="GO:0050660">
    <property type="term" value="F:flavin adenine dinucleotide binding"/>
    <property type="evidence" value="ECO:0007669"/>
    <property type="project" value="InterPro"/>
</dbReference>
<keyword evidence="3 6" id="KW-0274">FAD</keyword>
<dbReference type="OrthoDB" id="66881at2759"/>
<dbReference type="FunFam" id="3.50.50.60:FF:000170">
    <property type="entry name" value="Flavin-containing monooxygenase"/>
    <property type="match status" value="1"/>
</dbReference>
<dbReference type="Gene3D" id="3.50.50.60">
    <property type="entry name" value="FAD/NAD(P)-binding domain"/>
    <property type="match status" value="3"/>
</dbReference>
<reference evidence="8 9" key="1">
    <citation type="journal article" date="2017" name="Nature">
        <title>The Apostasia genome and the evolution of orchids.</title>
        <authorList>
            <person name="Zhang G.Q."/>
            <person name="Liu K.W."/>
            <person name="Li Z."/>
            <person name="Lohaus R."/>
            <person name="Hsiao Y.Y."/>
            <person name="Niu S.C."/>
            <person name="Wang J.Y."/>
            <person name="Lin Y.C."/>
            <person name="Xu Q."/>
            <person name="Chen L.J."/>
            <person name="Yoshida K."/>
            <person name="Fujiwara S."/>
            <person name="Wang Z.W."/>
            <person name="Zhang Y.Q."/>
            <person name="Mitsuda N."/>
            <person name="Wang M."/>
            <person name="Liu G.H."/>
            <person name="Pecoraro L."/>
            <person name="Huang H.X."/>
            <person name="Xiao X.J."/>
            <person name="Lin M."/>
            <person name="Wu X.Y."/>
            <person name="Wu W.L."/>
            <person name="Chen Y.Y."/>
            <person name="Chang S.B."/>
            <person name="Sakamoto S."/>
            <person name="Ohme-Takagi M."/>
            <person name="Yagi M."/>
            <person name="Zeng S.J."/>
            <person name="Shen C.Y."/>
            <person name="Yeh C.M."/>
            <person name="Luo Y.B."/>
            <person name="Tsai W.C."/>
            <person name="Van de Peer Y."/>
            <person name="Liu Z.J."/>
        </authorList>
    </citation>
    <scope>NUCLEOTIDE SEQUENCE [LARGE SCALE GENOMIC DNA]</scope>
    <source>
        <strain evidence="9">cv. Shenzhen</strain>
        <tissue evidence="8">Stem</tissue>
    </source>
</reference>
<accession>A0A2H9ZSE2</accession>
<organism evidence="8 9">
    <name type="scientific">Apostasia shenzhenica</name>
    <dbReference type="NCBI Taxonomy" id="1088818"/>
    <lineage>
        <taxon>Eukaryota</taxon>
        <taxon>Viridiplantae</taxon>
        <taxon>Streptophyta</taxon>
        <taxon>Embryophyta</taxon>
        <taxon>Tracheophyta</taxon>
        <taxon>Spermatophyta</taxon>
        <taxon>Magnoliopsida</taxon>
        <taxon>Liliopsida</taxon>
        <taxon>Asparagales</taxon>
        <taxon>Orchidaceae</taxon>
        <taxon>Apostasioideae</taxon>
        <taxon>Apostasia</taxon>
    </lineage>
</organism>
<keyword evidence="4" id="KW-0521">NADP</keyword>
<feature type="transmembrane region" description="Helical" evidence="7">
    <location>
        <begin position="272"/>
        <end position="292"/>
    </location>
</feature>